<dbReference type="PRINTS" id="PR00033">
    <property type="entry name" value="HTHASNC"/>
</dbReference>
<dbReference type="SUPFAM" id="SSF54909">
    <property type="entry name" value="Dimeric alpha+beta barrel"/>
    <property type="match status" value="1"/>
</dbReference>
<dbReference type="SMART" id="SM00344">
    <property type="entry name" value="HTH_ASNC"/>
    <property type="match status" value="1"/>
</dbReference>
<dbReference type="PANTHER" id="PTHR30154:SF34">
    <property type="entry name" value="TRANSCRIPTIONAL REGULATOR AZLB"/>
    <property type="match status" value="1"/>
</dbReference>
<evidence type="ECO:0000313" key="5">
    <source>
        <dbReference type="EMBL" id="AUR53154.1"/>
    </source>
</evidence>
<sequence>MILDSYDKAILRAIQEDGKITNQDLADLVGLSPSACLRRVKVLEDSGIVSSYKGILNSNKLGLSLMAIVSISMDKHTTERFDFFEKQIAIIPEVIECLLITGQSADYMLKILVTDLEHYHQILLGKITKIPGVSGVHSSFVLNRIIENRPIPIY</sequence>
<dbReference type="AlphaFoldDB" id="A0A2I7N9L6"/>
<dbReference type="InterPro" id="IPR036390">
    <property type="entry name" value="WH_DNA-bd_sf"/>
</dbReference>
<reference evidence="6" key="1">
    <citation type="submission" date="2017-11" db="EMBL/GenBank/DDBJ databases">
        <authorList>
            <person name="Chan K.G."/>
            <person name="Lee L.S."/>
        </authorList>
    </citation>
    <scope>NUCLEOTIDE SEQUENCE [LARGE SCALE GENOMIC DNA]</scope>
    <source>
        <strain evidence="6">DSM 100970</strain>
    </source>
</reference>
<dbReference type="InterPro" id="IPR019888">
    <property type="entry name" value="Tscrpt_reg_AsnC-like"/>
</dbReference>
<proteinExistence type="predicted"/>
<dbReference type="PANTHER" id="PTHR30154">
    <property type="entry name" value="LEUCINE-RESPONSIVE REGULATORY PROTEIN"/>
    <property type="match status" value="1"/>
</dbReference>
<dbReference type="Pfam" id="PF01037">
    <property type="entry name" value="AsnC_trans_reg"/>
    <property type="match status" value="1"/>
</dbReference>
<protein>
    <submittedName>
        <fullName evidence="5">AsnC family transcriptional regulator</fullName>
    </submittedName>
</protein>
<keyword evidence="2" id="KW-0238">DNA-binding</keyword>
<dbReference type="Proteomes" id="UP000236655">
    <property type="component" value="Chromosome"/>
</dbReference>
<evidence type="ECO:0000256" key="3">
    <source>
        <dbReference type="ARBA" id="ARBA00023163"/>
    </source>
</evidence>
<dbReference type="InterPro" id="IPR000485">
    <property type="entry name" value="AsnC-type_HTH_dom"/>
</dbReference>
<organism evidence="5 6">
    <name type="scientific">Aquella oligotrophica</name>
    <dbReference type="NCBI Taxonomy" id="2067065"/>
    <lineage>
        <taxon>Bacteria</taxon>
        <taxon>Pseudomonadati</taxon>
        <taxon>Pseudomonadota</taxon>
        <taxon>Betaproteobacteria</taxon>
        <taxon>Neisseriales</taxon>
        <taxon>Neisseriaceae</taxon>
        <taxon>Aquella</taxon>
    </lineage>
</organism>
<dbReference type="Pfam" id="PF13412">
    <property type="entry name" value="HTH_24"/>
    <property type="match status" value="1"/>
</dbReference>
<evidence type="ECO:0000259" key="4">
    <source>
        <dbReference type="PROSITE" id="PS50956"/>
    </source>
</evidence>
<gene>
    <name evidence="5" type="ORF">CUN60_04015</name>
</gene>
<dbReference type="RefSeq" id="WP_102952440.1">
    <property type="nucleotide sequence ID" value="NZ_CP024847.1"/>
</dbReference>
<dbReference type="KEGG" id="nba:CUN60_04015"/>
<dbReference type="EMBL" id="CP024847">
    <property type="protein sequence ID" value="AUR53154.1"/>
    <property type="molecule type" value="Genomic_DNA"/>
</dbReference>
<dbReference type="Gene3D" id="1.10.10.10">
    <property type="entry name" value="Winged helix-like DNA-binding domain superfamily/Winged helix DNA-binding domain"/>
    <property type="match status" value="1"/>
</dbReference>
<dbReference type="InterPro" id="IPR019887">
    <property type="entry name" value="Tscrpt_reg_AsnC/Lrp_C"/>
</dbReference>
<dbReference type="CDD" id="cd00090">
    <property type="entry name" value="HTH_ARSR"/>
    <property type="match status" value="1"/>
</dbReference>
<dbReference type="GO" id="GO:0043200">
    <property type="term" value="P:response to amino acid"/>
    <property type="evidence" value="ECO:0007669"/>
    <property type="project" value="TreeGrafter"/>
</dbReference>
<dbReference type="SUPFAM" id="SSF46785">
    <property type="entry name" value="Winged helix' DNA-binding domain"/>
    <property type="match status" value="1"/>
</dbReference>
<dbReference type="PROSITE" id="PS00519">
    <property type="entry name" value="HTH_ASNC_1"/>
    <property type="match status" value="1"/>
</dbReference>
<dbReference type="OrthoDB" id="8526125at2"/>
<feature type="domain" description="HTH asnC-type" evidence="4">
    <location>
        <begin position="3"/>
        <end position="64"/>
    </location>
</feature>
<accession>A0A2I7N9L6</accession>
<keyword evidence="1" id="KW-0805">Transcription regulation</keyword>
<keyword evidence="3" id="KW-0804">Transcription</keyword>
<dbReference type="InterPro" id="IPR019885">
    <property type="entry name" value="Tscrpt_reg_HTH_AsnC-type_CS"/>
</dbReference>
<keyword evidence="6" id="KW-1185">Reference proteome</keyword>
<evidence type="ECO:0000313" key="6">
    <source>
        <dbReference type="Proteomes" id="UP000236655"/>
    </source>
</evidence>
<dbReference type="InterPro" id="IPR036388">
    <property type="entry name" value="WH-like_DNA-bd_sf"/>
</dbReference>
<dbReference type="PROSITE" id="PS50956">
    <property type="entry name" value="HTH_ASNC_2"/>
    <property type="match status" value="1"/>
</dbReference>
<evidence type="ECO:0000256" key="2">
    <source>
        <dbReference type="ARBA" id="ARBA00023125"/>
    </source>
</evidence>
<dbReference type="GO" id="GO:0005829">
    <property type="term" value="C:cytosol"/>
    <property type="evidence" value="ECO:0007669"/>
    <property type="project" value="TreeGrafter"/>
</dbReference>
<dbReference type="GO" id="GO:0043565">
    <property type="term" value="F:sequence-specific DNA binding"/>
    <property type="evidence" value="ECO:0007669"/>
    <property type="project" value="InterPro"/>
</dbReference>
<dbReference type="InterPro" id="IPR011008">
    <property type="entry name" value="Dimeric_a/b-barrel"/>
</dbReference>
<dbReference type="Gene3D" id="3.30.70.920">
    <property type="match status" value="1"/>
</dbReference>
<dbReference type="GO" id="GO:0006355">
    <property type="term" value="P:regulation of DNA-templated transcription"/>
    <property type="evidence" value="ECO:0007669"/>
    <property type="project" value="UniProtKB-ARBA"/>
</dbReference>
<evidence type="ECO:0000256" key="1">
    <source>
        <dbReference type="ARBA" id="ARBA00023015"/>
    </source>
</evidence>
<name>A0A2I7N9L6_9NEIS</name>
<dbReference type="InterPro" id="IPR011991">
    <property type="entry name" value="ArsR-like_HTH"/>
</dbReference>